<comment type="caution">
    <text evidence="1">The sequence shown here is derived from an EMBL/GenBank/DDBJ whole genome shotgun (WGS) entry which is preliminary data.</text>
</comment>
<dbReference type="Pfam" id="PF13551">
    <property type="entry name" value="HTH_29"/>
    <property type="match status" value="1"/>
</dbReference>
<sequence length="93" mass="10232">MGRRFASLGLDEVERAELTSLASRRSTAQALALRARIILACAVGEQSKVVATRLGIDPDTVGKWRRRFAEHRLGGLWEPRSGTPRCETGTRPS</sequence>
<dbReference type="EMBL" id="JAAOLE020000001">
    <property type="protein sequence ID" value="NVI48224.1"/>
    <property type="molecule type" value="Genomic_DNA"/>
</dbReference>
<evidence type="ECO:0000313" key="1">
    <source>
        <dbReference type="EMBL" id="NVI48224.1"/>
    </source>
</evidence>
<proteinExistence type="predicted"/>
<reference evidence="1" key="1">
    <citation type="submission" date="2020-06" db="EMBL/GenBank/DDBJ databases">
        <title>Whole Genome Sequence of Bradyrhizobium sp. Strain 1S1.</title>
        <authorList>
            <person name="Bromfield E.S.P."/>
            <person name="Cloutier S."/>
        </authorList>
    </citation>
    <scope>NUCLEOTIDE SEQUENCE [LARGE SCALE GENOMIC DNA]</scope>
    <source>
        <strain evidence="1">1S1</strain>
    </source>
</reference>
<accession>A0A974A5B2</accession>
<dbReference type="AlphaFoldDB" id="A0A974A5B2"/>
<name>A0A974A5B2_9BRAD</name>
<gene>
    <name evidence="1" type="ORF">HAP48_036050</name>
</gene>
<protein>
    <submittedName>
        <fullName evidence="1">Helix-turn-helix domain-containing protein</fullName>
    </submittedName>
</protein>
<dbReference type="SUPFAM" id="SSF46689">
    <property type="entry name" value="Homeodomain-like"/>
    <property type="match status" value="1"/>
</dbReference>
<dbReference type="RefSeq" id="WP_165125850.1">
    <property type="nucleotide sequence ID" value="NZ_CP088285.1"/>
</dbReference>
<organism evidence="1">
    <name type="scientific">Bradyrhizobium septentrionale</name>
    <dbReference type="NCBI Taxonomy" id="1404411"/>
    <lineage>
        <taxon>Bacteria</taxon>
        <taxon>Pseudomonadati</taxon>
        <taxon>Pseudomonadota</taxon>
        <taxon>Alphaproteobacteria</taxon>
        <taxon>Hyphomicrobiales</taxon>
        <taxon>Nitrobacteraceae</taxon>
        <taxon>Bradyrhizobium</taxon>
    </lineage>
</organism>
<dbReference type="InterPro" id="IPR009057">
    <property type="entry name" value="Homeodomain-like_sf"/>
</dbReference>